<dbReference type="AlphaFoldDB" id="A0A2A6CLQ6"/>
<dbReference type="EnsemblMetazoa" id="PPA41629.1">
    <property type="protein sequence ID" value="PPA41629.1"/>
    <property type="gene ID" value="WBGene00279998"/>
</dbReference>
<keyword evidence="2" id="KW-1185">Reference proteome</keyword>
<protein>
    <submittedName>
        <fullName evidence="1">Uncharacterized protein</fullName>
    </submittedName>
</protein>
<evidence type="ECO:0000313" key="2">
    <source>
        <dbReference type="Proteomes" id="UP000005239"/>
    </source>
</evidence>
<reference evidence="1" key="2">
    <citation type="submission" date="2022-06" db="UniProtKB">
        <authorList>
            <consortium name="EnsemblMetazoa"/>
        </authorList>
    </citation>
    <scope>IDENTIFICATION</scope>
    <source>
        <strain evidence="1">PS312</strain>
    </source>
</reference>
<dbReference type="Proteomes" id="UP000005239">
    <property type="component" value="Unassembled WGS sequence"/>
</dbReference>
<reference evidence="2" key="1">
    <citation type="journal article" date="2008" name="Nat. Genet.">
        <title>The Pristionchus pacificus genome provides a unique perspective on nematode lifestyle and parasitism.</title>
        <authorList>
            <person name="Dieterich C."/>
            <person name="Clifton S.W."/>
            <person name="Schuster L.N."/>
            <person name="Chinwalla A."/>
            <person name="Delehaunty K."/>
            <person name="Dinkelacker I."/>
            <person name="Fulton L."/>
            <person name="Fulton R."/>
            <person name="Godfrey J."/>
            <person name="Minx P."/>
            <person name="Mitreva M."/>
            <person name="Roeseler W."/>
            <person name="Tian H."/>
            <person name="Witte H."/>
            <person name="Yang S.P."/>
            <person name="Wilson R.K."/>
            <person name="Sommer R.J."/>
        </authorList>
    </citation>
    <scope>NUCLEOTIDE SEQUENCE [LARGE SCALE GENOMIC DNA]</scope>
    <source>
        <strain evidence="2">PS312</strain>
    </source>
</reference>
<proteinExistence type="predicted"/>
<accession>A0A2A6CLQ6</accession>
<evidence type="ECO:0000313" key="1">
    <source>
        <dbReference type="EnsemblMetazoa" id="PPA41629.1"/>
    </source>
</evidence>
<name>A0A2A6CLQ6_PRIPA</name>
<sequence length="297" mass="33148">MRRHKHAEAKLHISVDSVKDSSHFVPLADEVIDESRYYLEWIRERGFYAAMPDTVFMHVIAWTAITIVRRTMSPTPPAVQFDPNDPKYRSEICGVHVSKQAKALAAVCIIAVVGAIFAIIVYNDEANLPIIAYFVVGCFLLFFGVFMEYRPVLIVLIVMQLVSSSLIAIAILKLRPCSDNTAQVIEHALAWCFVCWSFHVFREFYKFLSDRQKAEAEKAMQFSHNQRQNSRLSSALESIGIPRGSLLASSGSFLTASDAATPLHSKTRPTSYYGNVAECEEGRLARNIPSGQSNGPA</sequence>
<gene>
    <name evidence="1" type="primary">WBGene00279998</name>
</gene>
<accession>A0A8R1UYD5</accession>
<organism evidence="1 2">
    <name type="scientific">Pristionchus pacificus</name>
    <name type="common">Parasitic nematode worm</name>
    <dbReference type="NCBI Taxonomy" id="54126"/>
    <lineage>
        <taxon>Eukaryota</taxon>
        <taxon>Metazoa</taxon>
        <taxon>Ecdysozoa</taxon>
        <taxon>Nematoda</taxon>
        <taxon>Chromadorea</taxon>
        <taxon>Rhabditida</taxon>
        <taxon>Rhabditina</taxon>
        <taxon>Diplogasteromorpha</taxon>
        <taxon>Diplogasteroidea</taxon>
        <taxon>Neodiplogasteridae</taxon>
        <taxon>Pristionchus</taxon>
    </lineage>
</organism>